<dbReference type="InterPro" id="IPR001171">
    <property type="entry name" value="ERG24_DHCR-like"/>
</dbReference>
<accession>A0A8C5WCK4</accession>
<keyword evidence="37" id="KW-1185">Reference proteome</keyword>
<dbReference type="GO" id="GO:0005637">
    <property type="term" value="C:nuclear inner membrane"/>
    <property type="evidence" value="ECO:0007669"/>
    <property type="project" value="UniProtKB-SubCell"/>
</dbReference>
<comment type="pathway">
    <text evidence="3 33">Steroid biosynthesis; cholesterol biosynthesis.</text>
</comment>
<dbReference type="GO" id="GO:0042074">
    <property type="term" value="P:cell migration involved in gastrulation"/>
    <property type="evidence" value="ECO:0007669"/>
    <property type="project" value="Ensembl"/>
</dbReference>
<sequence>MSGQRFENGEDVMGRWPGSSLYYEVRIASFDPQTQLYSVRYKDGTELELKDGDIRTLHSFRNKKGPVSPSRRRSRSRSRSPGRRRSKSPSRTPKSENQSTSILKELQKEVLKVHLTPLRLTEYNGKWHGEAEVNETNFTRQRVTRAKAEEENEKTERVLRYSLLPKKEETTVPKERNRDIVVEEKPIEKAVEQPRVVPAVTSQERPVMCSCPPLEFGGSLGALLSVVFMPPAVVFLLNTCLQTDAADFLSPVPYAALWDPHVLGFFVLWLILHALFFALPVGKVVVGPAPASGKKLQYRLNGFCALLLTAVTGGVMLYLQIDLLYVYRNFLQFAASGTLLSVLLSVYLYVRSFRARREDLSPAGNAGTFVYRFFMGRELNPHIRGFDLKYFFALRPGLIGWVFFNGIMLLAEMHVQKRELPSVSMVLVNSFQLLYVAHGLWNEEGAVACMDIVHDGFGFMLAFGNLVWLPFLYSLQAFYLVNHPVEVSWPGAAAIVALNTLGYIIFRGSNNQKLNFRKNPNDPRLAHLKTIPTSTGKKLLVSGWWGFVRHPHYLGDLLMAWAWCLPCGFTHVLPYFYVIFLTGLLVHRAIRDEQLCKAKYGPDWETYCQRVPYRLVKYIY</sequence>
<evidence type="ECO:0000256" key="13">
    <source>
        <dbReference type="ARBA" id="ARBA00022824"/>
    </source>
</evidence>
<name>A0A8C5WCK4_9ANUR</name>
<keyword evidence="14 33" id="KW-0752">Steroid biosynthesis</keyword>
<comment type="catalytic activity">
    <reaction evidence="32">
        <text>4,4-dimethyl-5alpha-cholesta-8,24-dien-3beta-ol + NADP(+) = 4,4-dimethyl-5alpha-cholesta-8,14,24-trien-3beta-ol + NADPH + H(+)</text>
        <dbReference type="Rhea" id="RHEA:18561"/>
        <dbReference type="ChEBI" id="CHEBI:15378"/>
        <dbReference type="ChEBI" id="CHEBI:17813"/>
        <dbReference type="ChEBI" id="CHEBI:18364"/>
        <dbReference type="ChEBI" id="CHEBI:57783"/>
        <dbReference type="ChEBI" id="CHEBI:58349"/>
        <dbReference type="EC" id="1.3.1.70"/>
    </reaction>
</comment>
<reference evidence="36" key="2">
    <citation type="submission" date="2025-09" db="UniProtKB">
        <authorList>
            <consortium name="Ensembl"/>
        </authorList>
    </citation>
    <scope>IDENTIFICATION</scope>
</reference>
<feature type="transmembrane region" description="Helical" evidence="33">
    <location>
        <begin position="456"/>
        <end position="475"/>
    </location>
</feature>
<keyword evidence="19" id="KW-0238">DNA-binding</keyword>
<evidence type="ECO:0000256" key="5">
    <source>
        <dbReference type="ARBA" id="ARBA00012413"/>
    </source>
</evidence>
<feature type="transmembrane region" description="Helical" evidence="33">
    <location>
        <begin position="262"/>
        <end position="280"/>
    </location>
</feature>
<dbReference type="SUPFAM" id="SSF63748">
    <property type="entry name" value="Tudor/PWWP/MBT"/>
    <property type="match status" value="1"/>
</dbReference>
<keyword evidence="10" id="KW-0597">Phosphoprotein</keyword>
<comment type="subcellular location">
    <subcellularLocation>
        <location evidence="2">Cytoplasm</location>
    </subcellularLocation>
    <subcellularLocation>
        <location evidence="33">Endoplasmic reticulum membrane</location>
        <topology evidence="33">Multi-pass membrane protein</topology>
    </subcellularLocation>
    <subcellularLocation>
        <location evidence="1">Nucleus inner membrane</location>
        <topology evidence="1">Multi-pass membrane protein</topology>
    </subcellularLocation>
</comment>
<keyword evidence="11 33" id="KW-0812">Transmembrane</keyword>
<evidence type="ECO:0000256" key="7">
    <source>
        <dbReference type="ARBA" id="ARBA00022490"/>
    </source>
</evidence>
<evidence type="ECO:0000256" key="17">
    <source>
        <dbReference type="ARBA" id="ARBA00023011"/>
    </source>
</evidence>
<evidence type="ECO:0000256" key="9">
    <source>
        <dbReference type="ARBA" id="ARBA00022548"/>
    </source>
</evidence>
<keyword evidence="16 33" id="KW-0560">Oxidoreductase</keyword>
<keyword evidence="24" id="KW-0539">Nucleus</keyword>
<dbReference type="OrthoDB" id="5326588at2759"/>
<evidence type="ECO:0000256" key="19">
    <source>
        <dbReference type="ARBA" id="ARBA00023125"/>
    </source>
</evidence>
<dbReference type="FunFam" id="1.20.120.1630:FF:000001">
    <property type="entry name" value="delta(14)-sterol reductase isoform X1"/>
    <property type="match status" value="1"/>
</dbReference>
<evidence type="ECO:0000256" key="14">
    <source>
        <dbReference type="ARBA" id="ARBA00022955"/>
    </source>
</evidence>
<gene>
    <name evidence="36" type="primary">LBR</name>
</gene>
<evidence type="ECO:0000259" key="35">
    <source>
        <dbReference type="SMART" id="SM00333"/>
    </source>
</evidence>
<keyword evidence="22" id="KW-0675">Receptor</keyword>
<protein>
    <recommendedName>
        <fullName evidence="6">Delta(14)-sterol reductase LBR</fullName>
        <ecNumber evidence="5">1.3.1.70</ecNumber>
    </recommendedName>
    <alternativeName>
        <fullName evidence="29">3-beta-hydroxysterol Delta (14)-reductase</fullName>
    </alternativeName>
    <alternativeName>
        <fullName evidence="26">C-14 sterol reductase</fullName>
    </alternativeName>
    <alternativeName>
        <fullName evidence="25">Integral nuclear envelope inner membrane protein</fullName>
    </alternativeName>
    <alternativeName>
        <fullName evidence="27">Lamin-B receptor</fullName>
    </alternativeName>
    <alternativeName>
        <fullName evidence="28">Sterol C14-reductase</fullName>
    </alternativeName>
</protein>
<feature type="domain" description="Tudor" evidence="35">
    <location>
        <begin position="4"/>
        <end position="62"/>
    </location>
</feature>
<dbReference type="PANTHER" id="PTHR21257">
    <property type="entry name" value="DELTA(14)-STEROL REDUCTASE"/>
    <property type="match status" value="1"/>
</dbReference>
<evidence type="ECO:0000256" key="27">
    <source>
        <dbReference type="ARBA" id="ARBA00030798"/>
    </source>
</evidence>
<evidence type="ECO:0000256" key="10">
    <source>
        <dbReference type="ARBA" id="ARBA00022553"/>
    </source>
</evidence>
<feature type="transmembrane region" description="Helical" evidence="33">
    <location>
        <begin position="300"/>
        <end position="319"/>
    </location>
</feature>
<evidence type="ECO:0000256" key="28">
    <source>
        <dbReference type="ARBA" id="ARBA00031227"/>
    </source>
</evidence>
<dbReference type="EC" id="1.3.1.70" evidence="5"/>
<dbReference type="Proteomes" id="UP000694569">
    <property type="component" value="Unplaced"/>
</dbReference>
<evidence type="ECO:0000256" key="22">
    <source>
        <dbReference type="ARBA" id="ARBA00023170"/>
    </source>
</evidence>
<comment type="catalytic activity">
    <reaction evidence="30">
        <text>4,4-dimethyl-8,14-cholestadien-3beta-ol + NADPH + H(+) = 4,4-dimethyl-5alpha-cholest-8-en-3beta-ol + NADP(+)</text>
        <dbReference type="Rhea" id="RHEA:46812"/>
        <dbReference type="ChEBI" id="CHEBI:15378"/>
        <dbReference type="ChEBI" id="CHEBI:57783"/>
        <dbReference type="ChEBI" id="CHEBI:58349"/>
        <dbReference type="ChEBI" id="CHEBI:78904"/>
        <dbReference type="ChEBI" id="CHEBI:87044"/>
    </reaction>
</comment>
<feature type="transmembrane region" description="Helical" evidence="33">
    <location>
        <begin position="331"/>
        <end position="350"/>
    </location>
</feature>
<evidence type="ECO:0000256" key="3">
    <source>
        <dbReference type="ARBA" id="ARBA00004770"/>
    </source>
</evidence>
<dbReference type="Ensembl" id="ENSLLET00000029250.1">
    <property type="protein sequence ID" value="ENSLLEP00000028153.1"/>
    <property type="gene ID" value="ENSLLEG00000017765.1"/>
</dbReference>
<evidence type="ECO:0000256" key="23">
    <source>
        <dbReference type="ARBA" id="ARBA00023221"/>
    </source>
</evidence>
<dbReference type="InterPro" id="IPR019023">
    <property type="entry name" value="Lamin-B_rcpt_of_tudor"/>
</dbReference>
<evidence type="ECO:0000313" key="37">
    <source>
        <dbReference type="Proteomes" id="UP000694569"/>
    </source>
</evidence>
<comment type="similarity">
    <text evidence="4 33">Belongs to the ERG4/ERG24 family.</text>
</comment>
<keyword evidence="21 33" id="KW-1207">Sterol metabolism</keyword>
<comment type="catalytic activity">
    <reaction evidence="31">
        <text>5alpha-cholest-8,14-dien-3beta-ol + NADPH + H(+) = 5alpha-cholest-8-en-3beta-ol + NADP(+)</text>
        <dbReference type="Rhea" id="RHEA:46456"/>
        <dbReference type="ChEBI" id="CHEBI:15378"/>
        <dbReference type="ChEBI" id="CHEBI:16608"/>
        <dbReference type="ChEBI" id="CHEBI:57783"/>
        <dbReference type="ChEBI" id="CHEBI:58349"/>
        <dbReference type="ChEBI" id="CHEBI:86131"/>
    </reaction>
</comment>
<dbReference type="PROSITE" id="PS01018">
    <property type="entry name" value="STEROL_REDUCT_2"/>
    <property type="match status" value="1"/>
</dbReference>
<evidence type="ECO:0000256" key="4">
    <source>
        <dbReference type="ARBA" id="ARBA00005402"/>
    </source>
</evidence>
<dbReference type="Gene3D" id="1.20.120.1630">
    <property type="match status" value="1"/>
</dbReference>
<evidence type="ECO:0000256" key="15">
    <source>
        <dbReference type="ARBA" id="ARBA00022989"/>
    </source>
</evidence>
<feature type="transmembrane region" description="Helical" evidence="33">
    <location>
        <begin position="390"/>
        <end position="411"/>
    </location>
</feature>
<dbReference type="Gene3D" id="2.30.30.140">
    <property type="match status" value="1"/>
</dbReference>
<dbReference type="InterPro" id="IPR002999">
    <property type="entry name" value="Tudor"/>
</dbReference>
<organism evidence="36 37">
    <name type="scientific">Leptobrachium leishanense</name>
    <name type="common">Leishan spiny toad</name>
    <dbReference type="NCBI Taxonomy" id="445787"/>
    <lineage>
        <taxon>Eukaryota</taxon>
        <taxon>Metazoa</taxon>
        <taxon>Chordata</taxon>
        <taxon>Craniata</taxon>
        <taxon>Vertebrata</taxon>
        <taxon>Euteleostomi</taxon>
        <taxon>Amphibia</taxon>
        <taxon>Batrachia</taxon>
        <taxon>Anura</taxon>
        <taxon>Pelobatoidea</taxon>
        <taxon>Megophryidae</taxon>
        <taxon>Leptobrachium</taxon>
    </lineage>
</organism>
<evidence type="ECO:0000256" key="31">
    <source>
        <dbReference type="ARBA" id="ARBA00048712"/>
    </source>
</evidence>
<evidence type="ECO:0000256" key="16">
    <source>
        <dbReference type="ARBA" id="ARBA00023002"/>
    </source>
</evidence>
<dbReference type="GO" id="GO:0050613">
    <property type="term" value="F:Delta14-sterol reductase activity"/>
    <property type="evidence" value="ECO:0007669"/>
    <property type="project" value="UniProtKB-EC"/>
</dbReference>
<dbReference type="UniPathway" id="UPA00063"/>
<evidence type="ECO:0000256" key="6">
    <source>
        <dbReference type="ARBA" id="ARBA00017801"/>
    </source>
</evidence>
<feature type="transmembrane region" description="Helical" evidence="33">
    <location>
        <begin position="216"/>
        <end position="241"/>
    </location>
</feature>
<keyword evidence="20 33" id="KW-0472">Membrane</keyword>
<evidence type="ECO:0000256" key="2">
    <source>
        <dbReference type="ARBA" id="ARBA00004496"/>
    </source>
</evidence>
<evidence type="ECO:0000256" key="20">
    <source>
        <dbReference type="ARBA" id="ARBA00023136"/>
    </source>
</evidence>
<evidence type="ECO:0000256" key="25">
    <source>
        <dbReference type="ARBA" id="ARBA00029624"/>
    </source>
</evidence>
<evidence type="ECO:0000256" key="33">
    <source>
        <dbReference type="RuleBase" id="RU369120"/>
    </source>
</evidence>
<dbReference type="SMART" id="SM00333">
    <property type="entry name" value="TUDOR"/>
    <property type="match status" value="1"/>
</dbReference>
<dbReference type="Pfam" id="PF09465">
    <property type="entry name" value="LBR_tudor"/>
    <property type="match status" value="1"/>
</dbReference>
<dbReference type="CDD" id="cd20381">
    <property type="entry name" value="Tudor_LBR"/>
    <property type="match status" value="1"/>
</dbReference>
<dbReference type="Pfam" id="PF01222">
    <property type="entry name" value="ERG4_ERG24"/>
    <property type="match status" value="1"/>
</dbReference>
<keyword evidence="9 33" id="KW-0153">Cholesterol metabolism</keyword>
<dbReference type="InterPro" id="IPR018083">
    <property type="entry name" value="Sterol_reductase_CS"/>
</dbReference>
<keyword evidence="17 33" id="KW-0756">Sterol biosynthesis</keyword>
<reference evidence="36" key="1">
    <citation type="submission" date="2025-08" db="UniProtKB">
        <authorList>
            <consortium name="Ensembl"/>
        </authorList>
    </citation>
    <scope>IDENTIFICATION</scope>
</reference>
<feature type="compositionally biased region" description="Basic residues" evidence="34">
    <location>
        <begin position="58"/>
        <end position="88"/>
    </location>
</feature>
<feature type="transmembrane region" description="Helical" evidence="33">
    <location>
        <begin position="487"/>
        <end position="506"/>
    </location>
</feature>
<dbReference type="PANTHER" id="PTHR21257:SF55">
    <property type="entry name" value="DELTA(14)-STEROL REDUCTASE LBR"/>
    <property type="match status" value="1"/>
</dbReference>
<dbReference type="GO" id="GO:0003677">
    <property type="term" value="F:DNA binding"/>
    <property type="evidence" value="ECO:0007669"/>
    <property type="project" value="UniProtKB-KW"/>
</dbReference>
<dbReference type="GO" id="GO:0006695">
    <property type="term" value="P:cholesterol biosynthetic process"/>
    <property type="evidence" value="ECO:0007669"/>
    <property type="project" value="UniProtKB-UniRule"/>
</dbReference>
<keyword evidence="8 33" id="KW-0444">Lipid biosynthesis</keyword>
<dbReference type="GO" id="GO:0005789">
    <property type="term" value="C:endoplasmic reticulum membrane"/>
    <property type="evidence" value="ECO:0007669"/>
    <property type="project" value="UniProtKB-SubCell"/>
</dbReference>
<keyword evidence="7" id="KW-0963">Cytoplasm</keyword>
<evidence type="ECO:0000256" key="32">
    <source>
        <dbReference type="ARBA" id="ARBA00049367"/>
    </source>
</evidence>
<evidence type="ECO:0000256" key="12">
    <source>
        <dbReference type="ARBA" id="ARBA00022778"/>
    </source>
</evidence>
<evidence type="ECO:0000256" key="18">
    <source>
        <dbReference type="ARBA" id="ARBA00023098"/>
    </source>
</evidence>
<proteinExistence type="inferred from homology"/>
<keyword evidence="18 33" id="KW-0443">Lipid metabolism</keyword>
<keyword evidence="13 33" id="KW-0256">Endoplasmic reticulum</keyword>
<dbReference type="AlphaFoldDB" id="A0A8C5WCK4"/>
<evidence type="ECO:0000256" key="11">
    <source>
        <dbReference type="ARBA" id="ARBA00022692"/>
    </source>
</evidence>
<keyword evidence="23 33" id="KW-0753">Steroid metabolism</keyword>
<evidence type="ECO:0000256" key="1">
    <source>
        <dbReference type="ARBA" id="ARBA00004473"/>
    </source>
</evidence>
<evidence type="ECO:0000256" key="30">
    <source>
        <dbReference type="ARBA" id="ARBA00048100"/>
    </source>
</evidence>
<feature type="region of interest" description="Disordered" evidence="34">
    <location>
        <begin position="57"/>
        <end position="101"/>
    </location>
</feature>
<evidence type="ECO:0000256" key="26">
    <source>
        <dbReference type="ARBA" id="ARBA00030165"/>
    </source>
</evidence>
<evidence type="ECO:0000256" key="24">
    <source>
        <dbReference type="ARBA" id="ARBA00023242"/>
    </source>
</evidence>
<evidence type="ECO:0000256" key="8">
    <source>
        <dbReference type="ARBA" id="ARBA00022516"/>
    </source>
</evidence>
<feature type="transmembrane region" description="Helical" evidence="33">
    <location>
        <begin position="560"/>
        <end position="586"/>
    </location>
</feature>
<keyword evidence="12 33" id="KW-0152">Cholesterol biosynthesis</keyword>
<evidence type="ECO:0000256" key="29">
    <source>
        <dbReference type="ARBA" id="ARBA00032210"/>
    </source>
</evidence>
<evidence type="ECO:0000256" key="21">
    <source>
        <dbReference type="ARBA" id="ARBA00023166"/>
    </source>
</evidence>
<dbReference type="FunFam" id="2.30.30.140:FF:000058">
    <property type="entry name" value="Lamin B receptor"/>
    <property type="match status" value="1"/>
</dbReference>
<dbReference type="GeneTree" id="ENSGT00390000000417"/>
<evidence type="ECO:0000256" key="34">
    <source>
        <dbReference type="SAM" id="MobiDB-lite"/>
    </source>
</evidence>
<keyword evidence="15 33" id="KW-1133">Transmembrane helix</keyword>
<evidence type="ECO:0000313" key="36">
    <source>
        <dbReference type="Ensembl" id="ENSLLEP00000028153.1"/>
    </source>
</evidence>